<feature type="domain" description="AB hydrolase-1" evidence="1">
    <location>
        <begin position="43"/>
        <end position="351"/>
    </location>
</feature>
<evidence type="ECO:0000313" key="2">
    <source>
        <dbReference type="EMBL" id="CCK32735.1"/>
    </source>
</evidence>
<evidence type="ECO:0000313" key="3">
    <source>
        <dbReference type="Proteomes" id="UP000008043"/>
    </source>
</evidence>
<dbReference type="RefSeq" id="WP_015663060.1">
    <property type="nucleotide sequence ID" value="NC_020504.1"/>
</dbReference>
<dbReference type="PANTHER" id="PTHR43798">
    <property type="entry name" value="MONOACYLGLYCEROL LIPASE"/>
    <property type="match status" value="1"/>
</dbReference>
<dbReference type="Proteomes" id="UP000008043">
    <property type="component" value="Chromosome"/>
</dbReference>
<accession>K4RGC2</accession>
<dbReference type="SUPFAM" id="SSF53474">
    <property type="entry name" value="alpha/beta-Hydrolases"/>
    <property type="match status" value="1"/>
</dbReference>
<keyword evidence="2" id="KW-0378">Hydrolase</keyword>
<dbReference type="PATRIC" id="fig|1214101.3.peg.8454"/>
<keyword evidence="3" id="KW-1185">Reference proteome</keyword>
<dbReference type="InterPro" id="IPR029058">
    <property type="entry name" value="AB_hydrolase_fold"/>
</dbReference>
<gene>
    <name evidence="2" type="ORF">BN159_8357</name>
</gene>
<dbReference type="GO" id="GO:0016787">
    <property type="term" value="F:hydrolase activity"/>
    <property type="evidence" value="ECO:0007669"/>
    <property type="project" value="UniProtKB-KW"/>
</dbReference>
<dbReference type="EMBL" id="HE971709">
    <property type="protein sequence ID" value="CCK32735.1"/>
    <property type="molecule type" value="Genomic_DNA"/>
</dbReference>
<reference evidence="2 3" key="1">
    <citation type="journal article" date="2012" name="J. Bacteriol.">
        <title>Genome sequence of the bacterium Streptomyces davawensis JCM 4913 and heterologous production of the unique antibiotic roseoflavin.</title>
        <authorList>
            <person name="Jankowitsch F."/>
            <person name="Schwarz J."/>
            <person name="Ruckert C."/>
            <person name="Gust B."/>
            <person name="Szczepanowski R."/>
            <person name="Blom J."/>
            <person name="Pelzer S."/>
            <person name="Kalinowski J."/>
            <person name="Mack M."/>
        </authorList>
    </citation>
    <scope>NUCLEOTIDE SEQUENCE [LARGE SCALE GENOMIC DNA]</scope>
    <source>
        <strain evidence="3">DSM 101723 / JCM 4913 / KCC S-0913 / 768</strain>
    </source>
</reference>
<dbReference type="Gene3D" id="3.40.50.1820">
    <property type="entry name" value="alpha/beta hydrolase"/>
    <property type="match status" value="1"/>
</dbReference>
<evidence type="ECO:0000259" key="1">
    <source>
        <dbReference type="Pfam" id="PF00561"/>
    </source>
</evidence>
<protein>
    <submittedName>
        <fullName evidence="2">Alpha/beta hydrolase</fullName>
    </submittedName>
</protein>
<dbReference type="STRING" id="1214101.BN159_8357"/>
<dbReference type="Pfam" id="PF00561">
    <property type="entry name" value="Abhydrolase_1"/>
    <property type="match status" value="1"/>
</dbReference>
<dbReference type="HOGENOM" id="CLU_657078_0_0_11"/>
<dbReference type="AlphaFoldDB" id="K4RGC2"/>
<sequence>MAEPILTDHSIAWISTIPANKGKPATLFVRERNGTKDNHPREPVLMLHGRSVPALAGFDLQYGKYGWADDLAKAGYDVFIMDLQGSGRSTRPEMSDPRNVNPTQKHLLATHPGGASGPVQYPRQLDNSQSNWDEVHKVVTYITNLTGASKVDLIGWSAASQQLGPYAIQHKENVRSLLLLAPIFPPGGRESKPGTRWDAPVDLAVSAPAAVFGFPMTLTTKGGLESSWNRDVECHKQQEEGMVDVVWDAIMENDSIGATWGPEEEGAPGVPGGIMRVKNPYWWGWNSTTVPLDGILGADVPVLIIYGDLDSIVNTAPDLGLLHFSVPALYDAIPGSHKLMFRVACAGHQIPWEDRHKTVHRMSRQWLKNNTVDGLAKGSYFLDEDDVLTPMD</sequence>
<dbReference type="InterPro" id="IPR050266">
    <property type="entry name" value="AB_hydrolase_sf"/>
</dbReference>
<proteinExistence type="predicted"/>
<dbReference type="InterPro" id="IPR000073">
    <property type="entry name" value="AB_hydrolase_1"/>
</dbReference>
<dbReference type="GO" id="GO:0016020">
    <property type="term" value="C:membrane"/>
    <property type="evidence" value="ECO:0007669"/>
    <property type="project" value="TreeGrafter"/>
</dbReference>
<name>K4RGC2_STRDJ</name>
<dbReference type="eggNOG" id="COG2267">
    <property type="taxonomic scope" value="Bacteria"/>
</dbReference>
<dbReference type="PANTHER" id="PTHR43798:SF33">
    <property type="entry name" value="HYDROLASE, PUTATIVE (AFU_ORTHOLOGUE AFUA_2G14860)-RELATED"/>
    <property type="match status" value="1"/>
</dbReference>
<dbReference type="OrthoDB" id="4298576at2"/>
<organism evidence="2 3">
    <name type="scientific">Streptomyces davaonensis (strain DSM 101723 / JCM 4913 / KCC S-0913 / 768)</name>
    <dbReference type="NCBI Taxonomy" id="1214101"/>
    <lineage>
        <taxon>Bacteria</taxon>
        <taxon>Bacillati</taxon>
        <taxon>Actinomycetota</taxon>
        <taxon>Actinomycetes</taxon>
        <taxon>Kitasatosporales</taxon>
        <taxon>Streptomycetaceae</taxon>
        <taxon>Streptomyces</taxon>
    </lineage>
</organism>
<dbReference type="KEGG" id="sdv:BN159_8357"/>